<reference evidence="2 3" key="1">
    <citation type="submission" date="2014-07" db="EMBL/GenBank/DDBJ databases">
        <title>Biosystematic studies on Modestobacter strains isolated from extreme hyper-arid desert soil and from historic building.</title>
        <authorList>
            <person name="Bukarasam K."/>
            <person name="Bull A."/>
            <person name="Girard G."/>
            <person name="van Wezel G."/>
            <person name="Goodfellow M."/>
        </authorList>
    </citation>
    <scope>NUCLEOTIDE SEQUENCE [LARGE SCALE GENOMIC DNA]</scope>
    <source>
        <strain evidence="2 3">KNN45-2b</strain>
    </source>
</reference>
<dbReference type="STRING" id="1522368.IN07_07785"/>
<evidence type="ECO:0008006" key="4">
    <source>
        <dbReference type="Google" id="ProtNLM"/>
    </source>
</evidence>
<keyword evidence="1" id="KW-0472">Membrane</keyword>
<evidence type="ECO:0000313" key="2">
    <source>
        <dbReference type="EMBL" id="KGH47287.1"/>
    </source>
</evidence>
<organism evidence="2 3">
    <name type="scientific">Modestobacter caceresii</name>
    <dbReference type="NCBI Taxonomy" id="1522368"/>
    <lineage>
        <taxon>Bacteria</taxon>
        <taxon>Bacillati</taxon>
        <taxon>Actinomycetota</taxon>
        <taxon>Actinomycetes</taxon>
        <taxon>Geodermatophilales</taxon>
        <taxon>Geodermatophilaceae</taxon>
        <taxon>Modestobacter</taxon>
    </lineage>
</organism>
<protein>
    <recommendedName>
        <fullName evidence="4">Integral membrane protein</fullName>
    </recommendedName>
</protein>
<evidence type="ECO:0000256" key="1">
    <source>
        <dbReference type="SAM" id="Phobius"/>
    </source>
</evidence>
<feature type="transmembrane region" description="Helical" evidence="1">
    <location>
        <begin position="104"/>
        <end position="123"/>
    </location>
</feature>
<keyword evidence="1" id="KW-1133">Transmembrane helix</keyword>
<dbReference type="RefSeq" id="WP_052091009.1">
    <property type="nucleotide sequence ID" value="NZ_JPMX01000024.1"/>
</dbReference>
<keyword evidence="3" id="KW-1185">Reference proteome</keyword>
<comment type="caution">
    <text evidence="2">The sequence shown here is derived from an EMBL/GenBank/DDBJ whole genome shotgun (WGS) entry which is preliminary data.</text>
</comment>
<gene>
    <name evidence="2" type="ORF">IN07_07785</name>
</gene>
<name>A0A098YA41_9ACTN</name>
<dbReference type="AlphaFoldDB" id="A0A098YA41"/>
<evidence type="ECO:0000313" key="3">
    <source>
        <dbReference type="Proteomes" id="UP000029713"/>
    </source>
</evidence>
<proteinExistence type="predicted"/>
<feature type="transmembrane region" description="Helical" evidence="1">
    <location>
        <begin position="48"/>
        <end position="67"/>
    </location>
</feature>
<dbReference type="Proteomes" id="UP000029713">
    <property type="component" value="Unassembled WGS sequence"/>
</dbReference>
<sequence length="128" mass="12796">MTALTLPPARTAPVRLLQLDGVLCAAMGLVMGIAAGPVAELLGTDATGVVRGVGIALVVYAVGLVVSSRTRWARTALRAAAIGNIGWEVASLAVAAFADLSTAGRVLVAAQGLAVGALALVQLRAGRR</sequence>
<keyword evidence="1" id="KW-0812">Transmembrane</keyword>
<dbReference type="EMBL" id="JPMX01000024">
    <property type="protein sequence ID" value="KGH47287.1"/>
    <property type="molecule type" value="Genomic_DNA"/>
</dbReference>
<feature type="transmembrane region" description="Helical" evidence="1">
    <location>
        <begin position="79"/>
        <end position="98"/>
    </location>
</feature>
<accession>A0A098YA41</accession>
<feature type="transmembrane region" description="Helical" evidence="1">
    <location>
        <begin position="21"/>
        <end position="42"/>
    </location>
</feature>